<reference evidence="2 3" key="1">
    <citation type="submission" date="2024-02" db="EMBL/GenBank/DDBJ databases">
        <title>High-quality chromosome-scale genome assembly of Pensacola bahiagrass (Paspalum notatum Flugge var. saurae).</title>
        <authorList>
            <person name="Vega J.M."/>
            <person name="Podio M."/>
            <person name="Orjuela J."/>
            <person name="Siena L.A."/>
            <person name="Pessino S.C."/>
            <person name="Combes M.C."/>
            <person name="Mariac C."/>
            <person name="Albertini E."/>
            <person name="Pupilli F."/>
            <person name="Ortiz J.P.A."/>
            <person name="Leblanc O."/>
        </authorList>
    </citation>
    <scope>NUCLEOTIDE SEQUENCE [LARGE SCALE GENOMIC DNA]</scope>
    <source>
        <strain evidence="2">R1</strain>
        <tissue evidence="2">Leaf</tissue>
    </source>
</reference>
<feature type="non-terminal residue" evidence="2">
    <location>
        <position position="212"/>
    </location>
</feature>
<organism evidence="2 3">
    <name type="scientific">Paspalum notatum var. saurae</name>
    <dbReference type="NCBI Taxonomy" id="547442"/>
    <lineage>
        <taxon>Eukaryota</taxon>
        <taxon>Viridiplantae</taxon>
        <taxon>Streptophyta</taxon>
        <taxon>Embryophyta</taxon>
        <taxon>Tracheophyta</taxon>
        <taxon>Spermatophyta</taxon>
        <taxon>Magnoliopsida</taxon>
        <taxon>Liliopsida</taxon>
        <taxon>Poales</taxon>
        <taxon>Poaceae</taxon>
        <taxon>PACMAD clade</taxon>
        <taxon>Panicoideae</taxon>
        <taxon>Andropogonodae</taxon>
        <taxon>Paspaleae</taxon>
        <taxon>Paspalinae</taxon>
        <taxon>Paspalum</taxon>
    </lineage>
</organism>
<dbReference type="AlphaFoldDB" id="A0AAQ3TI67"/>
<accession>A0AAQ3TI67</accession>
<feature type="region of interest" description="Disordered" evidence="1">
    <location>
        <begin position="1"/>
        <end position="20"/>
    </location>
</feature>
<sequence>PTAAAAVPRGPHLSARPRQARELCGHHGRSAAAGERVVEQGSALRGSPRRLDGADPRRAKALSLSHTQDRRRQRLQQCMDSVLPMRGVVGTASSPPTGPCWWIRGNLCNWRWHQDLRAGTTGAGVGGLDLCRGHWIRSCLLERLQAEVQDVANSVAFSSSLSRHNMFSCSGVGFVITNMILDLTIIVGLGYTEGDSPYKECTIRRVDNEDNI</sequence>
<feature type="region of interest" description="Disordered" evidence="1">
    <location>
        <begin position="25"/>
        <end position="57"/>
    </location>
</feature>
<gene>
    <name evidence="2" type="ORF">U9M48_022411</name>
</gene>
<evidence type="ECO:0000256" key="1">
    <source>
        <dbReference type="SAM" id="MobiDB-lite"/>
    </source>
</evidence>
<evidence type="ECO:0000313" key="2">
    <source>
        <dbReference type="EMBL" id="WVZ74198.1"/>
    </source>
</evidence>
<name>A0AAQ3TI67_PASNO</name>
<dbReference type="Proteomes" id="UP001341281">
    <property type="component" value="Chromosome 05"/>
</dbReference>
<proteinExistence type="predicted"/>
<evidence type="ECO:0000313" key="3">
    <source>
        <dbReference type="Proteomes" id="UP001341281"/>
    </source>
</evidence>
<protein>
    <submittedName>
        <fullName evidence="2">Uncharacterized protein</fullName>
    </submittedName>
</protein>
<dbReference type="EMBL" id="CP144749">
    <property type="protein sequence ID" value="WVZ74198.1"/>
    <property type="molecule type" value="Genomic_DNA"/>
</dbReference>
<keyword evidence="3" id="KW-1185">Reference proteome</keyword>